<reference evidence="3" key="1">
    <citation type="submission" date="2021-02" db="EMBL/GenBank/DDBJ databases">
        <title>Genome sequence Cadophora malorum strain M34.</title>
        <authorList>
            <person name="Stefanovic E."/>
            <person name="Vu D."/>
            <person name="Scully C."/>
            <person name="Dijksterhuis J."/>
            <person name="Roader J."/>
            <person name="Houbraken J."/>
        </authorList>
    </citation>
    <scope>NUCLEOTIDE SEQUENCE</scope>
    <source>
        <strain evidence="3">M34</strain>
    </source>
</reference>
<protein>
    <recommendedName>
        <fullName evidence="5">Glycosyltransferase family 4 protein</fullName>
    </recommendedName>
</protein>
<name>A0A8H7T274_9HELO</name>
<evidence type="ECO:0000313" key="4">
    <source>
        <dbReference type="Proteomes" id="UP000664132"/>
    </source>
</evidence>
<feature type="transmembrane region" description="Helical" evidence="2">
    <location>
        <begin position="917"/>
        <end position="939"/>
    </location>
</feature>
<feature type="transmembrane region" description="Helical" evidence="2">
    <location>
        <begin position="1233"/>
        <end position="1254"/>
    </location>
</feature>
<feature type="transmembrane region" description="Helical" evidence="2">
    <location>
        <begin position="1260"/>
        <end position="1279"/>
    </location>
</feature>
<keyword evidence="2" id="KW-0472">Membrane</keyword>
<keyword evidence="2" id="KW-0812">Transmembrane</keyword>
<evidence type="ECO:0000256" key="2">
    <source>
        <dbReference type="SAM" id="Phobius"/>
    </source>
</evidence>
<feature type="region of interest" description="Disordered" evidence="1">
    <location>
        <begin position="2743"/>
        <end position="2844"/>
    </location>
</feature>
<dbReference type="OrthoDB" id="2582433at2759"/>
<feature type="compositionally biased region" description="Polar residues" evidence="1">
    <location>
        <begin position="2749"/>
        <end position="2758"/>
    </location>
</feature>
<feature type="transmembrane region" description="Helical" evidence="2">
    <location>
        <begin position="808"/>
        <end position="828"/>
    </location>
</feature>
<dbReference type="Pfam" id="PF13692">
    <property type="entry name" value="Glyco_trans_1_4"/>
    <property type="match status" value="1"/>
</dbReference>
<keyword evidence="2" id="KW-1133">Transmembrane helix</keyword>
<feature type="transmembrane region" description="Helical" evidence="2">
    <location>
        <begin position="951"/>
        <end position="970"/>
    </location>
</feature>
<organism evidence="3 4">
    <name type="scientific">Cadophora malorum</name>
    <dbReference type="NCBI Taxonomy" id="108018"/>
    <lineage>
        <taxon>Eukaryota</taxon>
        <taxon>Fungi</taxon>
        <taxon>Dikarya</taxon>
        <taxon>Ascomycota</taxon>
        <taxon>Pezizomycotina</taxon>
        <taxon>Leotiomycetes</taxon>
        <taxon>Helotiales</taxon>
        <taxon>Ploettnerulaceae</taxon>
        <taxon>Cadophora</taxon>
    </lineage>
</organism>
<dbReference type="PANTHER" id="PTHR12526">
    <property type="entry name" value="GLYCOSYLTRANSFERASE"/>
    <property type="match status" value="1"/>
</dbReference>
<dbReference type="Proteomes" id="UP000664132">
    <property type="component" value="Unassembled WGS sequence"/>
</dbReference>
<feature type="transmembrane region" description="Helical" evidence="2">
    <location>
        <begin position="884"/>
        <end position="911"/>
    </location>
</feature>
<dbReference type="EMBL" id="JAFJYH010000408">
    <property type="protein sequence ID" value="KAG4412119.1"/>
    <property type="molecule type" value="Genomic_DNA"/>
</dbReference>
<accession>A0A8H7T274</accession>
<feature type="transmembrane region" description="Helical" evidence="2">
    <location>
        <begin position="1315"/>
        <end position="1333"/>
    </location>
</feature>
<gene>
    <name evidence="3" type="ORF">IFR04_014740</name>
</gene>
<sequence>MRERKSKSIPPRLKAFLEFHENGAPPSISEKPQLPAASFGVYLGAFESFPTQAEAGLLSRWDILILDPLQVGVHEAIANVRPSSQHTRIGRLHLRELHTPKQRQDDQDIIVAVEKVRDVIEKRFRNSNTQSSVFSGILLAGWEDWLPMPVFDAFVQYVRSSGLDVYLEIAPPNFLGTESPDMANFAGVVVRNGTILTSGHVRDYFQMAVMKSTVKAFVTQTCLRDFRVMVWETVDDEKALSHSVIKRCYIWCRYYSAMVFINSKGALFDPASEGVPEPLAAFQWLKDQRVMKIHNHWRSTHQLIPNPTAGASTSQLEKIVPSLKYLTPVVDLSDKPQKFHKTDASLDLTIVDLNARDEKNGSWFQKMPKIRGSPLSFSPTGESYNLLGCFPIGLHASQDDYNQIVQTQRHLLRMGKLDQIPPSKLRTIGTFFRKLHHDGFAHNSKHIDSTALQSINELAQGLWAASDSEEILDPIEVYIGLDSGFRTPGGVQFWAVSDVDVETGTLTIYVSRYASDLENTILHAYLSNRGCSRHACFATEISAAEFAAGRPQRALPKRFLQDIKLLTPSDIIFFFQHLKVSDPENGDMLVSQVRALLEEQILDGPSFGQLRELDTAGYLSGKIPEQMIIESRGLWYEKHGYQHFDIEVALKVFRDVASNFVDILCSRRHDDLEKITDVLESVITTDGFDAYSDIVALAIFCAARKAAYNEIYLEVSDRNPLFNEYSDQAGAFSELFALGSRCEDYFDLTPSAFGKLLSDRHREHYSKPHNQPPLQIEYATGYASSYAVAQIDIDDSVKTAEMPAYQRLTFLSVFAIPAFIDIMLLTTTGHGLYLSSFMSDPEKKSATIALMISLPLSSAIGTWIAIGGSYYLNSVAFPAANMYVLTRLVGGLVITFTAGLVGFVIVSAVYASFQDGIVFLLYFVVLTSYLSLLAVLSSYQYLGSAFQNGRTIILSAVPILAVGPILTIFVPGHDTIIYLIALYIFVGVLVVGARSVGSQWVTWYHKINAIDDKKLKEWYIKAKGQGNKDVFSGMTDPAALVLARAALLQDVKKERSRKFWIPATSDSLVLQLAKGWDATIFLLEWYCRLQGSKQPIPYSSTWNVQVKVGLASLIEAQRGIRLHNGFVLWRQAGDEVVCGVLYFIIALLDRWVELLTGGNLLGLGPVASDSVRKATGLGLAYYLMGSVILDYKAYALNGLIDAQNPEPIRSADYIRDAVVKNAKTRQKLYFSTFGKFLSVHVWSLALTTAIVFVLDGTKEGLFVFLSFVASYSGLLVYQYNKVFSGPRTIKPLLLAIGVGLPLGIGLKAIDEHNVYFTIVPLGTATWIAAILSIRTAKIGMPRKPANRDPGNQGLFHAYSGLGEDQHWSQSELANFFNNISATTLGLTTSTEANSLLGIEVRAILMSCSQQHLSQPAAKAFPDSYSLVGEISKKWNDGTIKLQLVSMQHYLPSKANIRAISCFGTDGSLHILVNLPEEGSSARRPFANNNYQFIAEIMLHAGAEFLMGMTHDSSVLVESLPACRQVSGHEKYKVSESVRRETAADESPENRALAISNAKKELIQQSCFGLDCDLMWDKLPGEIRSILFRRCLGERYDLTSANSQWLKRALLKESRIDLHTFVAQCDFGVLLAMNKLRFFKSLKAEESLEKLAGLSRRNMQSPNSDDFQFDSEPTSYKKYITGPLLSIYHGTGIWLKFFIVSLVADPEFHRELRFTLAVRSQIFSNVATFLLSTIWIIAKKAQNLLLPWFLFHNRDKAQKTWDGTKGTVYSLKKNRIIIQSLDETSTSFFHIRPQKDFKLCKYAKLLDKEPEGSMDLQGVSHFSADMLLLSREIYGKDGLKNEYQYEYANKITGGVLRKNRNPRIPLSRTCITGEDEFQTVHFNKKGFIESGSYVFKDTESLVRFKYHYRKNAQFDDELLRAEFVFPHVTCNINWCAPPARHPGKMERWIPNSRVTEATFVRGEDVYESTWFYDHQHHPTITTVLNGQRCDTPDLILEDWLGVLKKPTNCNFRMDNPLLDFPSLKTNFFSRQLRLNVKRSPISTSRARSQLWRAWKNDKYFDGVLTRFLDERLLREEPLLKPYWMKRDRGALTGAEGYLIMHTDAIMASSELSNDISSWTPLAIKLGDLHGFGQGGDALMFTRSQTLQPDTNENLHVMAVDTGTWPNEGGGVSACRRDMVNNLKSIKWHMVVESANDFGLPKHQIEENVQSLKVVPLWGLDFLHPVHGVFHNKLDSEVNPVARNAKFEDIQKTFIPALTALVKAARAKTLSASDVHQATRALVDLNTYFEGPRHWASVWTSDAVKNAWRNLWLSETLPNTKPPSEWFETELPTLGHLDAAMDLWFRYLFIFSIPVPEEIPAVFQASHHSVSASYGVVCKMKRNCTLQIWDHAISWRETNLYLSSALCVLQPFVRNSLLGLMRVTAVLALHHADQVLPCADFFNIGWEIEVGSHYGNLEHRKKFARKIDPVVNGIPDMKKFSPVADISTEKPTVTMLSHVWFAKDIKTAILAANVIVNEWGFKDYQLHIYGALDKDPVYSAECQEILASKSLGGNLTLMGTADPKTVLATSWLFLNSSVSEGLPLALGEAALTGVPVVCTDVGASLRVLTDKDDGSRFSEVVAPNDAQSLARAQINILAMIGEWAKYADDKPGEKAPVLPFKPGPEDVAIITARMYEKKTQRRKLGLMARNIVQKAFSGERYLREHEQMLWIGKCTSVQKKGEDVEEFSSGHHEVFSPSTTLIAPTAMWSRTRPSSGRTSFSSANDDDNNSIRESVWGNSPYANPPKSPTSPQGFGTPGGLSPNGSNENLPLWANRPRSISRGRSPKPWAKEHSYSRSNLSTVSTFV</sequence>
<feature type="compositionally biased region" description="Polar residues" evidence="1">
    <location>
        <begin position="2833"/>
        <end position="2844"/>
    </location>
</feature>
<comment type="caution">
    <text evidence="3">The sequence shown here is derived from an EMBL/GenBank/DDBJ whole genome shotgun (WGS) entry which is preliminary data.</text>
</comment>
<dbReference type="Gene3D" id="3.40.50.2000">
    <property type="entry name" value="Glycogen Phosphorylase B"/>
    <property type="match status" value="1"/>
</dbReference>
<evidence type="ECO:0000313" key="3">
    <source>
        <dbReference type="EMBL" id="KAG4412119.1"/>
    </source>
</evidence>
<keyword evidence="4" id="KW-1185">Reference proteome</keyword>
<dbReference type="SUPFAM" id="SSF53756">
    <property type="entry name" value="UDP-Glycosyltransferase/glycogen phosphorylase"/>
    <property type="match status" value="1"/>
</dbReference>
<feature type="transmembrane region" description="Helical" evidence="2">
    <location>
        <begin position="1291"/>
        <end position="1309"/>
    </location>
</feature>
<feature type="transmembrane region" description="Helical" evidence="2">
    <location>
        <begin position="976"/>
        <end position="996"/>
    </location>
</feature>
<feature type="transmembrane region" description="Helical" evidence="2">
    <location>
        <begin position="1715"/>
        <end position="1737"/>
    </location>
</feature>
<evidence type="ECO:0000256" key="1">
    <source>
        <dbReference type="SAM" id="MobiDB-lite"/>
    </source>
</evidence>
<evidence type="ECO:0008006" key="5">
    <source>
        <dbReference type="Google" id="ProtNLM"/>
    </source>
</evidence>
<proteinExistence type="predicted"/>
<dbReference type="PANTHER" id="PTHR12526:SF630">
    <property type="entry name" value="GLYCOSYLTRANSFERASE"/>
    <property type="match status" value="1"/>
</dbReference>
<feature type="transmembrane region" description="Helical" evidence="2">
    <location>
        <begin position="848"/>
        <end position="872"/>
    </location>
</feature>